<name>A0A5A7UXY0_CUCMM</name>
<proteinExistence type="predicted"/>
<dbReference type="Proteomes" id="UP000321393">
    <property type="component" value="Unassembled WGS sequence"/>
</dbReference>
<dbReference type="AlphaFoldDB" id="A0A5A7UXY0"/>
<evidence type="ECO:0000313" key="2">
    <source>
        <dbReference type="Proteomes" id="UP000321393"/>
    </source>
</evidence>
<organism evidence="1 2">
    <name type="scientific">Cucumis melo var. makuwa</name>
    <name type="common">Oriental melon</name>
    <dbReference type="NCBI Taxonomy" id="1194695"/>
    <lineage>
        <taxon>Eukaryota</taxon>
        <taxon>Viridiplantae</taxon>
        <taxon>Streptophyta</taxon>
        <taxon>Embryophyta</taxon>
        <taxon>Tracheophyta</taxon>
        <taxon>Spermatophyta</taxon>
        <taxon>Magnoliopsida</taxon>
        <taxon>eudicotyledons</taxon>
        <taxon>Gunneridae</taxon>
        <taxon>Pentapetalae</taxon>
        <taxon>rosids</taxon>
        <taxon>fabids</taxon>
        <taxon>Cucurbitales</taxon>
        <taxon>Cucurbitaceae</taxon>
        <taxon>Benincaseae</taxon>
        <taxon>Cucumis</taxon>
    </lineage>
</organism>
<sequence>MCGLACNGFGWNDEAKCIIVEKEVFNNWIRLHMQRMASLTNSLPIAMNLHMCSDEIRRQRFAETFADVESNEHVEYEGFDILNGNEEFLSMPGSSRSKRKRESQRDCEIEVTHMALKCTNDQLKTIVEWPACALANDTHVRQEFLCLLREMLDLSSLDRALCQR</sequence>
<comment type="caution">
    <text evidence="1">The sequence shown here is derived from an EMBL/GenBank/DDBJ whole genome shotgun (WGS) entry which is preliminary data.</text>
</comment>
<dbReference type="EMBL" id="SSTE01006607">
    <property type="protein sequence ID" value="KAA0059046.1"/>
    <property type="molecule type" value="Genomic_DNA"/>
</dbReference>
<gene>
    <name evidence="1" type="ORF">E6C27_scaffold233G00710</name>
</gene>
<evidence type="ECO:0000313" key="1">
    <source>
        <dbReference type="EMBL" id="KAA0059046.1"/>
    </source>
</evidence>
<accession>A0A5A7UXY0</accession>
<protein>
    <submittedName>
        <fullName evidence="1">Retrotransposon protein</fullName>
    </submittedName>
</protein>
<reference evidence="1 2" key="1">
    <citation type="submission" date="2019-08" db="EMBL/GenBank/DDBJ databases">
        <title>Draft genome sequences of two oriental melons (Cucumis melo L. var makuwa).</title>
        <authorList>
            <person name="Kwon S.-Y."/>
        </authorList>
    </citation>
    <scope>NUCLEOTIDE SEQUENCE [LARGE SCALE GENOMIC DNA]</scope>
    <source>
        <strain evidence="2">cv. SW 3</strain>
        <tissue evidence="1">Leaf</tissue>
    </source>
</reference>